<comment type="similarity">
    <text evidence="2">Belongs to the SRY family.</text>
</comment>
<organism evidence="15 16">
    <name type="scientific">Clavelina lepadiformis</name>
    <name type="common">Light-bulb sea squirt</name>
    <name type="synonym">Ascidia lepadiformis</name>
    <dbReference type="NCBI Taxonomy" id="159417"/>
    <lineage>
        <taxon>Eukaryota</taxon>
        <taxon>Metazoa</taxon>
        <taxon>Chordata</taxon>
        <taxon>Tunicata</taxon>
        <taxon>Ascidiacea</taxon>
        <taxon>Aplousobranchia</taxon>
        <taxon>Clavelinidae</taxon>
        <taxon>Clavelina</taxon>
    </lineage>
</organism>
<comment type="caution">
    <text evidence="15">The sequence shown here is derived from an EMBL/GenBank/DDBJ whole genome shotgun (WGS) entry which is preliminary data.</text>
</comment>
<dbReference type="PROSITE" id="PS50118">
    <property type="entry name" value="HMG_BOX_2"/>
    <property type="match status" value="1"/>
</dbReference>
<comment type="function">
    <text evidence="11">Transcriptional regulator that controls a genetic switch in male development. It is necessary and sufficient for initiating male sex determination by directing the development of supporting cell precursors (pre-Sertoli cells) as Sertoli rather than granulosa cells. Involved in different aspects of gene regulation including promoter activation or repression. Binds to the DNA consensus sequence 5'-[AT]AACAA[AT]-3'. SRY HMG box recognizes DNA by partial intercalation in the minor groove and promotes DNA bending. Also involved in pre-mRNA splicing. In male adult brain involved in the maintenance of motor functions of dopaminergic neurons.</text>
</comment>
<protein>
    <recommendedName>
        <fullName evidence="3">Sex-determining region Y protein</fullName>
    </recommendedName>
    <alternativeName>
        <fullName evidence="10">Testis-determining factor</fullName>
    </alternativeName>
</protein>
<evidence type="ECO:0000256" key="9">
    <source>
        <dbReference type="ARBA" id="ARBA00023163"/>
    </source>
</evidence>
<evidence type="ECO:0000256" key="8">
    <source>
        <dbReference type="ARBA" id="ARBA00023159"/>
    </source>
</evidence>
<evidence type="ECO:0000256" key="3">
    <source>
        <dbReference type="ARBA" id="ARBA00019052"/>
    </source>
</evidence>
<dbReference type="PANTHER" id="PTHR10270:SF161">
    <property type="entry name" value="SEX-DETERMINING REGION Y PROTEIN"/>
    <property type="match status" value="1"/>
</dbReference>
<dbReference type="Proteomes" id="UP001642483">
    <property type="component" value="Unassembled WGS sequence"/>
</dbReference>
<keyword evidence="12" id="KW-0539">Nucleus</keyword>
<evidence type="ECO:0000313" key="16">
    <source>
        <dbReference type="Proteomes" id="UP001642483"/>
    </source>
</evidence>
<keyword evidence="5" id="KW-0112">Calmodulin-binding</keyword>
<dbReference type="Pfam" id="PF00505">
    <property type="entry name" value="HMG_box"/>
    <property type="match status" value="1"/>
</dbReference>
<feature type="region of interest" description="Disordered" evidence="13">
    <location>
        <begin position="92"/>
        <end position="154"/>
    </location>
</feature>
<keyword evidence="6" id="KW-0726">Sexual differentiation</keyword>
<evidence type="ECO:0000256" key="1">
    <source>
        <dbReference type="ARBA" id="ARBA00004324"/>
    </source>
</evidence>
<gene>
    <name evidence="15" type="ORF">CVLEPA_LOCUS439</name>
</gene>
<dbReference type="Gene3D" id="1.10.30.10">
    <property type="entry name" value="High mobility group box domain"/>
    <property type="match status" value="1"/>
</dbReference>
<feature type="DNA-binding region" description="HMG box" evidence="12">
    <location>
        <begin position="81"/>
        <end position="140"/>
    </location>
</feature>
<evidence type="ECO:0000256" key="2">
    <source>
        <dbReference type="ARBA" id="ARBA00005998"/>
    </source>
</evidence>
<dbReference type="InterPro" id="IPR036910">
    <property type="entry name" value="HMG_box_dom_sf"/>
</dbReference>
<keyword evidence="8" id="KW-0010">Activator</keyword>
<feature type="compositionally biased region" description="Basic and acidic residues" evidence="13">
    <location>
        <begin position="92"/>
        <end position="104"/>
    </location>
</feature>
<evidence type="ECO:0000256" key="6">
    <source>
        <dbReference type="ARBA" id="ARBA00022928"/>
    </source>
</evidence>
<evidence type="ECO:0000256" key="13">
    <source>
        <dbReference type="SAM" id="MobiDB-lite"/>
    </source>
</evidence>
<dbReference type="InterPro" id="IPR050140">
    <property type="entry name" value="SRY-related_HMG-box_TF-like"/>
</dbReference>
<keyword evidence="7 12" id="KW-0238">DNA-binding</keyword>
<dbReference type="EMBL" id="CAWYQH010000001">
    <property type="protein sequence ID" value="CAK8671364.1"/>
    <property type="molecule type" value="Genomic_DNA"/>
</dbReference>
<dbReference type="SUPFAM" id="SSF47095">
    <property type="entry name" value="HMG-box"/>
    <property type="match status" value="1"/>
</dbReference>
<feature type="domain" description="HMG box" evidence="14">
    <location>
        <begin position="81"/>
        <end position="140"/>
    </location>
</feature>
<keyword evidence="4" id="KW-0221">Differentiation</keyword>
<evidence type="ECO:0000256" key="12">
    <source>
        <dbReference type="PROSITE-ProRule" id="PRU00267"/>
    </source>
</evidence>
<sequence>MDVQTKLYRDKCQILQDRRFCCRYIILADECFYGEEEIASHEHKDVNSQLVISSYQTVCGYVLFHRIKEIYDLRLLINKKVWSRIERRKMDKDDPKMHNSEISKHLGVKQRKLSEEKKRPHIQDVKRLGTAHMKQHPITNISLGEKKSVVQKKS</sequence>
<evidence type="ECO:0000259" key="14">
    <source>
        <dbReference type="PROSITE" id="PS50118"/>
    </source>
</evidence>
<feature type="compositionally biased region" description="Basic and acidic residues" evidence="13">
    <location>
        <begin position="112"/>
        <end position="127"/>
    </location>
</feature>
<keyword evidence="16" id="KW-1185">Reference proteome</keyword>
<evidence type="ECO:0000256" key="4">
    <source>
        <dbReference type="ARBA" id="ARBA00022782"/>
    </source>
</evidence>
<evidence type="ECO:0000256" key="11">
    <source>
        <dbReference type="ARBA" id="ARBA00045821"/>
    </source>
</evidence>
<keyword evidence="9" id="KW-0804">Transcription</keyword>
<proteinExistence type="inferred from homology"/>
<reference evidence="15 16" key="1">
    <citation type="submission" date="2024-02" db="EMBL/GenBank/DDBJ databases">
        <authorList>
            <person name="Daric V."/>
            <person name="Darras S."/>
        </authorList>
    </citation>
    <scope>NUCLEOTIDE SEQUENCE [LARGE SCALE GENOMIC DNA]</scope>
</reference>
<evidence type="ECO:0000256" key="10">
    <source>
        <dbReference type="ARBA" id="ARBA00032498"/>
    </source>
</evidence>
<accession>A0ABP0EVE1</accession>
<comment type="subcellular location">
    <subcellularLocation>
        <location evidence="1">Nucleus speckle</location>
    </subcellularLocation>
</comment>
<evidence type="ECO:0000313" key="15">
    <source>
        <dbReference type="EMBL" id="CAK8671364.1"/>
    </source>
</evidence>
<name>A0ABP0EVE1_CLALP</name>
<dbReference type="PANTHER" id="PTHR10270">
    <property type="entry name" value="SOX TRANSCRIPTION FACTOR"/>
    <property type="match status" value="1"/>
</dbReference>
<dbReference type="InterPro" id="IPR009071">
    <property type="entry name" value="HMG_box_dom"/>
</dbReference>
<evidence type="ECO:0000256" key="7">
    <source>
        <dbReference type="ARBA" id="ARBA00023125"/>
    </source>
</evidence>
<evidence type="ECO:0000256" key="5">
    <source>
        <dbReference type="ARBA" id="ARBA00022860"/>
    </source>
</evidence>